<dbReference type="EMBL" id="RDQH01000327">
    <property type="protein sequence ID" value="RXI07578.1"/>
    <property type="molecule type" value="Genomic_DNA"/>
</dbReference>
<comment type="caution">
    <text evidence="1">The sequence shown here is derived from an EMBL/GenBank/DDBJ whole genome shotgun (WGS) entry which is preliminary data.</text>
</comment>
<accession>A0A498KIP8</accession>
<proteinExistence type="predicted"/>
<protein>
    <submittedName>
        <fullName evidence="1">Uncharacterized protein</fullName>
    </submittedName>
</protein>
<evidence type="ECO:0000313" key="2">
    <source>
        <dbReference type="Proteomes" id="UP000290289"/>
    </source>
</evidence>
<organism evidence="1 2">
    <name type="scientific">Malus domestica</name>
    <name type="common">Apple</name>
    <name type="synonym">Pyrus malus</name>
    <dbReference type="NCBI Taxonomy" id="3750"/>
    <lineage>
        <taxon>Eukaryota</taxon>
        <taxon>Viridiplantae</taxon>
        <taxon>Streptophyta</taxon>
        <taxon>Embryophyta</taxon>
        <taxon>Tracheophyta</taxon>
        <taxon>Spermatophyta</taxon>
        <taxon>Magnoliopsida</taxon>
        <taxon>eudicotyledons</taxon>
        <taxon>Gunneridae</taxon>
        <taxon>Pentapetalae</taxon>
        <taxon>rosids</taxon>
        <taxon>fabids</taxon>
        <taxon>Rosales</taxon>
        <taxon>Rosaceae</taxon>
        <taxon>Amygdaloideae</taxon>
        <taxon>Maleae</taxon>
        <taxon>Malus</taxon>
    </lineage>
</organism>
<dbReference type="STRING" id="3750.A0A498KIP8"/>
<sequence length="167" mass="18858">HNNALNVKNASSVDVDSELPQINCIRLAPDEYYNNERTRGITYPTSALKALSKQKELKQKQSKVKAAERRAAVDFPLKKTSLTKSNKEAEVAQGNNAEKGLKQTQNVTTAGNWKDCFISWETSRPLTSPPSVYFFNMVVVLRFCVLVLYGQWEQGFELLGYLLKIVK</sequence>
<gene>
    <name evidence="1" type="ORF">DVH24_005351</name>
</gene>
<dbReference type="Proteomes" id="UP000290289">
    <property type="component" value="Chromosome 1"/>
</dbReference>
<feature type="non-terminal residue" evidence="1">
    <location>
        <position position="1"/>
    </location>
</feature>
<reference evidence="1 2" key="1">
    <citation type="submission" date="2018-10" db="EMBL/GenBank/DDBJ databases">
        <title>A high-quality apple genome assembly.</title>
        <authorList>
            <person name="Hu J."/>
        </authorList>
    </citation>
    <scope>NUCLEOTIDE SEQUENCE [LARGE SCALE GENOMIC DNA]</scope>
    <source>
        <strain evidence="2">cv. HFTH1</strain>
        <tissue evidence="1">Young leaf</tissue>
    </source>
</reference>
<name>A0A498KIP8_MALDO</name>
<evidence type="ECO:0000313" key="1">
    <source>
        <dbReference type="EMBL" id="RXI07578.1"/>
    </source>
</evidence>
<keyword evidence="2" id="KW-1185">Reference proteome</keyword>
<dbReference type="AlphaFoldDB" id="A0A498KIP8"/>